<feature type="region of interest" description="Disordered" evidence="1">
    <location>
        <begin position="27"/>
        <end position="53"/>
    </location>
</feature>
<dbReference type="Proteomes" id="UP000035642">
    <property type="component" value="Unassembled WGS sequence"/>
</dbReference>
<organism evidence="2 3">
    <name type="scientific">Angiostrongylus cantonensis</name>
    <name type="common">Rat lungworm</name>
    <dbReference type="NCBI Taxonomy" id="6313"/>
    <lineage>
        <taxon>Eukaryota</taxon>
        <taxon>Metazoa</taxon>
        <taxon>Ecdysozoa</taxon>
        <taxon>Nematoda</taxon>
        <taxon>Chromadorea</taxon>
        <taxon>Rhabditida</taxon>
        <taxon>Rhabditina</taxon>
        <taxon>Rhabditomorpha</taxon>
        <taxon>Strongyloidea</taxon>
        <taxon>Metastrongylidae</taxon>
        <taxon>Angiostrongylus</taxon>
    </lineage>
</organism>
<sequence length="92" mass="9821">MKTPEPPPPPPIVGPIASSLINRFGNNFPVNRGEECAPPPPPRTASKAAASTPSVPLVPKFMSKDAHPLDRFTFRPLSSLPPPPILTHARIS</sequence>
<protein>
    <submittedName>
        <fullName evidence="3">WH2 domain-containing protein</fullName>
    </submittedName>
</protein>
<accession>A0A0K0D9H4</accession>
<reference evidence="3" key="2">
    <citation type="submission" date="2017-02" db="UniProtKB">
        <authorList>
            <consortium name="WormBaseParasite"/>
        </authorList>
    </citation>
    <scope>IDENTIFICATION</scope>
</reference>
<evidence type="ECO:0000256" key="1">
    <source>
        <dbReference type="SAM" id="MobiDB-lite"/>
    </source>
</evidence>
<dbReference type="STRING" id="6313.A0A0K0D9H4"/>
<dbReference type="WBParaSite" id="ACAC_0000677701-mRNA-1">
    <property type="protein sequence ID" value="ACAC_0000677701-mRNA-1"/>
    <property type="gene ID" value="ACAC_0000677701"/>
</dbReference>
<dbReference type="AlphaFoldDB" id="A0A0K0D9H4"/>
<evidence type="ECO:0000313" key="2">
    <source>
        <dbReference type="Proteomes" id="UP000035642"/>
    </source>
</evidence>
<name>A0A0K0D9H4_ANGCA</name>
<reference evidence="2" key="1">
    <citation type="submission" date="2012-09" db="EMBL/GenBank/DDBJ databases">
        <authorList>
            <person name="Martin A.A."/>
        </authorList>
    </citation>
    <scope>NUCLEOTIDE SEQUENCE</scope>
</reference>
<proteinExistence type="predicted"/>
<evidence type="ECO:0000313" key="3">
    <source>
        <dbReference type="WBParaSite" id="ACAC_0000677701-mRNA-1"/>
    </source>
</evidence>
<keyword evidence="2" id="KW-1185">Reference proteome</keyword>